<dbReference type="InterPro" id="IPR021137">
    <property type="entry name" value="Ribosomal_bL35-like"/>
</dbReference>
<dbReference type="HAMAP" id="MF_00514">
    <property type="entry name" value="Ribosomal_bL35"/>
    <property type="match status" value="1"/>
</dbReference>
<dbReference type="GO" id="GO:0022625">
    <property type="term" value="C:cytosolic large ribosomal subunit"/>
    <property type="evidence" value="ECO:0007669"/>
    <property type="project" value="TreeGrafter"/>
</dbReference>
<name>A0A0W8G045_9ZZZZ</name>
<comment type="similarity">
    <text evidence="1">Belongs to the bacterial ribosomal protein bL35 family.</text>
</comment>
<dbReference type="GO" id="GO:0006412">
    <property type="term" value="P:translation"/>
    <property type="evidence" value="ECO:0007669"/>
    <property type="project" value="InterPro"/>
</dbReference>
<comment type="caution">
    <text evidence="5">The sequence shown here is derived from an EMBL/GenBank/DDBJ whole genome shotgun (WGS) entry which is preliminary data.</text>
</comment>
<dbReference type="PRINTS" id="PR00064">
    <property type="entry name" value="RIBOSOMALL35"/>
</dbReference>
<dbReference type="Gene3D" id="4.10.410.60">
    <property type="match status" value="1"/>
</dbReference>
<dbReference type="Pfam" id="PF01632">
    <property type="entry name" value="Ribosomal_L35p"/>
    <property type="match status" value="1"/>
</dbReference>
<dbReference type="FunFam" id="4.10.410.60:FF:000001">
    <property type="entry name" value="50S ribosomal protein L35"/>
    <property type="match status" value="1"/>
</dbReference>
<evidence type="ECO:0000313" key="5">
    <source>
        <dbReference type="EMBL" id="KUG26519.1"/>
    </source>
</evidence>
<evidence type="ECO:0000256" key="3">
    <source>
        <dbReference type="ARBA" id="ARBA00023274"/>
    </source>
</evidence>
<dbReference type="PANTHER" id="PTHR33343">
    <property type="entry name" value="54S RIBOSOMAL PROTEIN BL35M"/>
    <property type="match status" value="1"/>
</dbReference>
<feature type="region of interest" description="Disordered" evidence="4">
    <location>
        <begin position="1"/>
        <end position="26"/>
    </location>
</feature>
<protein>
    <submittedName>
        <fullName evidence="5">Lsu ribosomal protein l35p</fullName>
    </submittedName>
</protein>
<dbReference type="InterPro" id="IPR001706">
    <property type="entry name" value="Ribosomal_bL35"/>
</dbReference>
<organism evidence="5">
    <name type="scientific">hydrocarbon metagenome</name>
    <dbReference type="NCBI Taxonomy" id="938273"/>
    <lineage>
        <taxon>unclassified sequences</taxon>
        <taxon>metagenomes</taxon>
        <taxon>ecological metagenomes</taxon>
    </lineage>
</organism>
<keyword evidence="2 5" id="KW-0689">Ribosomal protein</keyword>
<dbReference type="EMBL" id="LNQE01000448">
    <property type="protein sequence ID" value="KUG26519.1"/>
    <property type="molecule type" value="Genomic_DNA"/>
</dbReference>
<evidence type="ECO:0000256" key="4">
    <source>
        <dbReference type="SAM" id="MobiDB-lite"/>
    </source>
</evidence>
<dbReference type="AlphaFoldDB" id="A0A0W8G045"/>
<proteinExistence type="inferred from homology"/>
<dbReference type="SUPFAM" id="SSF143034">
    <property type="entry name" value="L35p-like"/>
    <property type="match status" value="1"/>
</dbReference>
<gene>
    <name evidence="5" type="ORF">ASZ90_003637</name>
</gene>
<keyword evidence="3" id="KW-0687">Ribonucleoprotein</keyword>
<accession>A0A0W8G045</accession>
<evidence type="ECO:0000256" key="1">
    <source>
        <dbReference type="ARBA" id="ARBA00006598"/>
    </source>
</evidence>
<reference evidence="5" key="1">
    <citation type="journal article" date="2015" name="Proc. Natl. Acad. Sci. U.S.A.">
        <title>Networks of energetic and metabolic interactions define dynamics in microbial communities.</title>
        <authorList>
            <person name="Embree M."/>
            <person name="Liu J.K."/>
            <person name="Al-Bassam M.M."/>
            <person name="Zengler K."/>
        </authorList>
    </citation>
    <scope>NUCLEOTIDE SEQUENCE</scope>
</reference>
<sequence>MPKMKSNRGASKTFKKTGSGKIKRSKAFKAHILTKKTTKRKRNLRKATLVAASDSKRVKIMIQ</sequence>
<dbReference type="InterPro" id="IPR037229">
    <property type="entry name" value="Ribosomal_bL35_sf"/>
</dbReference>
<evidence type="ECO:0000256" key="2">
    <source>
        <dbReference type="ARBA" id="ARBA00022980"/>
    </source>
</evidence>
<dbReference type="PANTHER" id="PTHR33343:SF1">
    <property type="entry name" value="LARGE RIBOSOMAL SUBUNIT PROTEIN BL35M"/>
    <property type="match status" value="1"/>
</dbReference>
<dbReference type="GO" id="GO:0003735">
    <property type="term" value="F:structural constituent of ribosome"/>
    <property type="evidence" value="ECO:0007669"/>
    <property type="project" value="InterPro"/>
</dbReference>
<dbReference type="NCBIfam" id="TIGR00001">
    <property type="entry name" value="rpmI_bact"/>
    <property type="match status" value="1"/>
</dbReference>